<dbReference type="ExpressionAtlas" id="A0A178U7K1">
    <property type="expression patterns" value="baseline and differential"/>
</dbReference>
<comment type="similarity">
    <text evidence="1">Belongs to the OBAP family.</text>
</comment>
<evidence type="ECO:0000313" key="7">
    <source>
        <dbReference type="Proteomes" id="UP000426265"/>
    </source>
</evidence>
<accession>A0A178U7K1</accession>
<evidence type="ECO:0000313" key="5">
    <source>
        <dbReference type="EMBL" id="VYS69410.1"/>
    </source>
</evidence>
<dbReference type="Proteomes" id="UP000434276">
    <property type="component" value="Unassembled WGS sequence"/>
</dbReference>
<dbReference type="RefSeq" id="NP_199381.1">
    <property type="nucleotide sequence ID" value="NM_123936.4"/>
</dbReference>
<name>A0A178U7K1_ARATH</name>
<proteinExistence type="inferred from homology"/>
<dbReference type="PANTHER" id="PTHR31360">
    <property type="match status" value="1"/>
</dbReference>
<reference evidence="4" key="2">
    <citation type="submission" date="2016-03" db="EMBL/GenBank/DDBJ databases">
        <title>Full-length assembly of Arabidopsis thaliana Ler reveals the complement of translocations and inversions.</title>
        <authorList>
            <person name="Zapata L."/>
            <person name="Schneeberger K."/>
            <person name="Ossowski S."/>
        </authorList>
    </citation>
    <scope>NUCLEOTIDE SEQUENCE [LARGE SCALE GENOMIC DNA]</scope>
    <source>
        <tissue evidence="4">Leaf</tissue>
    </source>
</reference>
<gene>
    <name evidence="4" type="ordered locus">AXX17_At5g44080</name>
    <name evidence="5" type="ORF">AN1_LOCUS24795</name>
    <name evidence="3" type="ORF">C24_LOCUS24631</name>
</gene>
<evidence type="ECO:0000313" key="4">
    <source>
        <dbReference type="EMBL" id="OAO89908.1"/>
    </source>
</evidence>
<dbReference type="Proteomes" id="UP000078284">
    <property type="component" value="Chromosome 5"/>
</dbReference>
<evidence type="ECO:0008006" key="9">
    <source>
        <dbReference type="Google" id="ProtNLM"/>
    </source>
</evidence>
<reference evidence="6" key="1">
    <citation type="journal article" date="2016" name="Proc. Natl. Acad. Sci. U.S.A.">
        <title>Chromosome-level assembly of Arabidopsis thaliana Ler reveals the extent of translocation and inversion polymorphisms.</title>
        <authorList>
            <person name="Zapata L."/>
            <person name="Ding J."/>
            <person name="Willing E.M."/>
            <person name="Hartwig B."/>
            <person name="Bezdan D."/>
            <person name="Jiao W.B."/>
            <person name="Patel V."/>
            <person name="Velikkakam James G."/>
            <person name="Koornneef M."/>
            <person name="Ossowski S."/>
            <person name="Schneeberger K."/>
        </authorList>
    </citation>
    <scope>NUCLEOTIDE SEQUENCE [LARGE SCALE GENOMIC DNA]</scope>
    <source>
        <strain evidence="6">cv. Landsberg erecta</strain>
    </source>
</reference>
<dbReference type="EMBL" id="CACRSJ010000110">
    <property type="protein sequence ID" value="VYS69410.1"/>
    <property type="molecule type" value="Genomic_DNA"/>
</dbReference>
<evidence type="ECO:0000313" key="6">
    <source>
        <dbReference type="Proteomes" id="UP000078284"/>
    </source>
</evidence>
<evidence type="ECO:0000256" key="1">
    <source>
        <dbReference type="ARBA" id="ARBA00009740"/>
    </source>
</evidence>
<dbReference type="KEGG" id="ath:AT5G45690"/>
<evidence type="ECO:0000313" key="3">
    <source>
        <dbReference type="EMBL" id="CAA0407818.1"/>
    </source>
</evidence>
<organism evidence="4 6">
    <name type="scientific">Arabidopsis thaliana</name>
    <name type="common">Mouse-ear cress</name>
    <dbReference type="NCBI Taxonomy" id="3702"/>
    <lineage>
        <taxon>Eukaryota</taxon>
        <taxon>Viridiplantae</taxon>
        <taxon>Streptophyta</taxon>
        <taxon>Embryophyta</taxon>
        <taxon>Tracheophyta</taxon>
        <taxon>Spermatophyta</taxon>
        <taxon>Magnoliopsida</taxon>
        <taxon>eudicotyledons</taxon>
        <taxon>Gunneridae</taxon>
        <taxon>Pentapetalae</taxon>
        <taxon>rosids</taxon>
        <taxon>malvids</taxon>
        <taxon>Brassicales</taxon>
        <taxon>Brassicaceae</taxon>
        <taxon>Camelineae</taxon>
        <taxon>Arabidopsis</taxon>
    </lineage>
</organism>
<accession>A0A5S9YBZ2</accession>
<dbReference type="InterPro" id="IPR010686">
    <property type="entry name" value="OBAP-like"/>
</dbReference>
<evidence type="ECO:0000256" key="2">
    <source>
        <dbReference type="SAM" id="MobiDB-lite"/>
    </source>
</evidence>
<protein>
    <recommendedName>
        <fullName evidence="9">Oil body-associated protein 2A</fullName>
    </recommendedName>
</protein>
<feature type="region of interest" description="Disordered" evidence="2">
    <location>
        <begin position="1"/>
        <end position="26"/>
    </location>
</feature>
<dbReference type="Pfam" id="PF06884">
    <property type="entry name" value="DUF1264"/>
    <property type="match status" value="1"/>
</dbReference>
<dbReference type="EMBL" id="LUHQ01000005">
    <property type="protein sequence ID" value="OAO89908.1"/>
    <property type="molecule type" value="Genomic_DNA"/>
</dbReference>
<dbReference type="EMBL" id="CACSHJ010000096">
    <property type="protein sequence ID" value="CAA0407818.1"/>
    <property type="molecule type" value="Genomic_DNA"/>
</dbReference>
<evidence type="ECO:0000313" key="8">
    <source>
        <dbReference type="Proteomes" id="UP000434276"/>
    </source>
</evidence>
<dbReference type="OrthoDB" id="1901244at2759"/>
<dbReference type="AlphaFoldDB" id="A0A178U7K1"/>
<dbReference type="OMA" id="TSRVGIM"/>
<dbReference type="Proteomes" id="UP000426265">
    <property type="component" value="Unassembled WGS sequence"/>
</dbReference>
<dbReference type="PANTHER" id="PTHR31360:SF1">
    <property type="entry name" value="OIL BODY-ASSOCIATED PROTEIN 2A"/>
    <property type="match status" value="1"/>
</dbReference>
<reference evidence="3 8" key="3">
    <citation type="submission" date="2019-12" db="EMBL/GenBank/DDBJ databases">
        <authorList>
            <person name="Jiao W.-B."/>
            <person name="Schneeberger K."/>
        </authorList>
    </citation>
    <scope>NUCLEOTIDE SEQUENCE [LARGE SCALE GENOMIC DNA]</scope>
    <source>
        <strain evidence="7">cv. An-1</strain>
        <strain evidence="8">cv. C24</strain>
    </source>
</reference>
<sequence>MASSDERPGAYPARDGSENLPPGDPKTMKTVVMDKGAAMMQSLKPIKQMSLHLCSFACYGHDPSRQIEVNFYVHRLNQDFLQCAVYDCDSSKPHLIGIEYIVSERLFESLDPEEQKLWHSHDYEIQTGLLVTPRVPELVAKTELENIAKTYGKFWCTWQTDRGDKLPLGAPSLMMSPQDVNMGKIKPGLLKKRDDEYGISTESLKTSRVGIMGPEKKNSMADYWVHHGKGLAVDIIETEMQKLAPFP</sequence>